<comment type="caution">
    <text evidence="1">The sequence shown here is derived from an EMBL/GenBank/DDBJ whole genome shotgun (WGS) entry which is preliminary data.</text>
</comment>
<keyword evidence="2" id="KW-1185">Reference proteome</keyword>
<evidence type="ECO:0000313" key="1">
    <source>
        <dbReference type="EMBL" id="SFC56105.1"/>
    </source>
</evidence>
<sequence length="40" mass="4457">MGNTDQFFPVPSRGTRFALANIGLLKKTQDISQCRNNGFL</sequence>
<gene>
    <name evidence="1" type="ORF">SAMN04487891_113145</name>
</gene>
<dbReference type="Proteomes" id="UP000198940">
    <property type="component" value="Unassembled WGS sequence"/>
</dbReference>
<dbReference type="EMBL" id="FOKU01000013">
    <property type="protein sequence ID" value="SFC56105.1"/>
    <property type="molecule type" value="Genomic_DNA"/>
</dbReference>
<name>A0A1I1K690_9FLAO</name>
<protein>
    <submittedName>
        <fullName evidence="1">Uncharacterized protein</fullName>
    </submittedName>
</protein>
<reference evidence="1 2" key="1">
    <citation type="submission" date="2016-10" db="EMBL/GenBank/DDBJ databases">
        <authorList>
            <person name="Varghese N."/>
            <person name="Submissions S."/>
        </authorList>
    </citation>
    <scope>NUCLEOTIDE SEQUENCE [LARGE SCALE GENOMIC DNA]</scope>
    <source>
        <strain evidence="1 2">DSM 26351</strain>
    </source>
</reference>
<organism evidence="1 2">
    <name type="scientific">Flagellimonas taeanensis</name>
    <dbReference type="NCBI Taxonomy" id="1005926"/>
    <lineage>
        <taxon>Bacteria</taxon>
        <taxon>Pseudomonadati</taxon>
        <taxon>Bacteroidota</taxon>
        <taxon>Flavobacteriia</taxon>
        <taxon>Flavobacteriales</taxon>
        <taxon>Flavobacteriaceae</taxon>
        <taxon>Flagellimonas</taxon>
    </lineage>
</organism>
<evidence type="ECO:0000313" key="2">
    <source>
        <dbReference type="Proteomes" id="UP000198940"/>
    </source>
</evidence>
<proteinExistence type="predicted"/>
<accession>A0A1I1K690</accession>